<sequence>MSREGKPGSQKSNKVMMERCLKNLAVNLSTPRFRSNTRKNSATGKEILGIASHVGHPHADGSQRAKFRLRRRTPLCRPVVEKTMVLLCVVFQPEAVGFRSFESPKPPVTCSLPIGSRPLKCNNGILRPRLVPMVATLTMRWVPRAGWVSSCLVTAAMENRDRYRIAGLPQVFWRHPSLHYPPRQRGERKRIKHPGLAVIPLYVPRNLWLTVKSRVGRGSIRESTIIVGSSFDCRSPVQDHFLPVSSYPEVSF</sequence>
<reference evidence="1 2" key="1">
    <citation type="submission" date="2024-07" db="EMBL/GenBank/DDBJ databases">
        <title>Section-level genome sequencing and comparative genomics of Aspergillus sections Usti and Cavernicolus.</title>
        <authorList>
            <consortium name="Lawrence Berkeley National Laboratory"/>
            <person name="Nybo J.L."/>
            <person name="Vesth T.C."/>
            <person name="Theobald S."/>
            <person name="Frisvad J.C."/>
            <person name="Larsen T.O."/>
            <person name="Kjaerboelling I."/>
            <person name="Rothschild-Mancinelli K."/>
            <person name="Lyhne E.K."/>
            <person name="Kogle M.E."/>
            <person name="Barry K."/>
            <person name="Clum A."/>
            <person name="Na H."/>
            <person name="Ledsgaard L."/>
            <person name="Lin J."/>
            <person name="Lipzen A."/>
            <person name="Kuo A."/>
            <person name="Riley R."/>
            <person name="Mondo S."/>
            <person name="Labutti K."/>
            <person name="Haridas S."/>
            <person name="Pangalinan J."/>
            <person name="Salamov A.A."/>
            <person name="Simmons B.A."/>
            <person name="Magnuson J.K."/>
            <person name="Chen J."/>
            <person name="Drula E."/>
            <person name="Henrissat B."/>
            <person name="Wiebenga A."/>
            <person name="Lubbers R.J."/>
            <person name="Gomes A.C."/>
            <person name="Makela M.R."/>
            <person name="Stajich J."/>
            <person name="Grigoriev I.V."/>
            <person name="Mortensen U.H."/>
            <person name="De Vries R.P."/>
            <person name="Baker S.E."/>
            <person name="Andersen M.R."/>
        </authorList>
    </citation>
    <scope>NUCLEOTIDE SEQUENCE [LARGE SCALE GENOMIC DNA]</scope>
    <source>
        <strain evidence="1 2">CBS 588.65</strain>
    </source>
</reference>
<dbReference type="EMBL" id="JBFXLT010000003">
    <property type="protein sequence ID" value="KAL2821892.1"/>
    <property type="molecule type" value="Genomic_DNA"/>
</dbReference>
<accession>A0ABR4I4H7</accession>
<evidence type="ECO:0000313" key="1">
    <source>
        <dbReference type="EMBL" id="KAL2821892.1"/>
    </source>
</evidence>
<evidence type="ECO:0000313" key="2">
    <source>
        <dbReference type="Proteomes" id="UP001610334"/>
    </source>
</evidence>
<gene>
    <name evidence="1" type="ORF">BJX63DRAFT_174264</name>
</gene>
<comment type="caution">
    <text evidence="1">The sequence shown here is derived from an EMBL/GenBank/DDBJ whole genome shotgun (WGS) entry which is preliminary data.</text>
</comment>
<proteinExistence type="predicted"/>
<dbReference type="Proteomes" id="UP001610334">
    <property type="component" value="Unassembled WGS sequence"/>
</dbReference>
<protein>
    <submittedName>
        <fullName evidence="1">Uncharacterized protein</fullName>
    </submittedName>
</protein>
<name>A0ABR4I4H7_9EURO</name>
<keyword evidence="2" id="KW-1185">Reference proteome</keyword>
<organism evidence="1 2">
    <name type="scientific">Aspergillus granulosus</name>
    <dbReference type="NCBI Taxonomy" id="176169"/>
    <lineage>
        <taxon>Eukaryota</taxon>
        <taxon>Fungi</taxon>
        <taxon>Dikarya</taxon>
        <taxon>Ascomycota</taxon>
        <taxon>Pezizomycotina</taxon>
        <taxon>Eurotiomycetes</taxon>
        <taxon>Eurotiomycetidae</taxon>
        <taxon>Eurotiales</taxon>
        <taxon>Aspergillaceae</taxon>
        <taxon>Aspergillus</taxon>
        <taxon>Aspergillus subgen. Nidulantes</taxon>
    </lineage>
</organism>